<reference evidence="1 2" key="1">
    <citation type="submission" date="2020-08" db="EMBL/GenBank/DDBJ databases">
        <title>Genemic of Streptomyces polyaspartic.</title>
        <authorList>
            <person name="Liu W."/>
        </authorList>
    </citation>
    <scope>NUCLEOTIDE SEQUENCE [LARGE SCALE GENOMIC DNA]</scope>
    <source>
        <strain evidence="1 2">TRM66268-LWL</strain>
    </source>
</reference>
<evidence type="ECO:0000313" key="2">
    <source>
        <dbReference type="Proteomes" id="UP000642284"/>
    </source>
</evidence>
<proteinExistence type="predicted"/>
<accession>A0ABR7SWG3</accession>
<protein>
    <submittedName>
        <fullName evidence="1">Uncharacterized protein</fullName>
    </submittedName>
</protein>
<dbReference type="Proteomes" id="UP000642284">
    <property type="component" value="Unassembled WGS sequence"/>
</dbReference>
<keyword evidence="2" id="KW-1185">Reference proteome</keyword>
<sequence>MTERMQDAEEARAALSTALRSAGISFPGTDLGFRPRPGAKTKNSYALIDLGAISAPVALKLAEVVSRGAQE</sequence>
<dbReference type="RefSeq" id="WP_187819417.1">
    <property type="nucleotide sequence ID" value="NZ_JACTVJ010000031.1"/>
</dbReference>
<organism evidence="1 2">
    <name type="scientific">Streptomyces polyasparticus</name>
    <dbReference type="NCBI Taxonomy" id="2767826"/>
    <lineage>
        <taxon>Bacteria</taxon>
        <taxon>Bacillati</taxon>
        <taxon>Actinomycetota</taxon>
        <taxon>Actinomycetes</taxon>
        <taxon>Kitasatosporales</taxon>
        <taxon>Streptomycetaceae</taxon>
        <taxon>Streptomyces</taxon>
    </lineage>
</organism>
<comment type="caution">
    <text evidence="1">The sequence shown here is derived from an EMBL/GenBank/DDBJ whole genome shotgun (WGS) entry which is preliminary data.</text>
</comment>
<gene>
    <name evidence="1" type="ORF">H9Y04_41335</name>
</gene>
<dbReference type="EMBL" id="JACTVJ010000031">
    <property type="protein sequence ID" value="MBC9718990.1"/>
    <property type="molecule type" value="Genomic_DNA"/>
</dbReference>
<evidence type="ECO:0000313" key="1">
    <source>
        <dbReference type="EMBL" id="MBC9718990.1"/>
    </source>
</evidence>
<name>A0ABR7SWG3_9ACTN</name>